<feature type="transmembrane region" description="Helical" evidence="5">
    <location>
        <begin position="142"/>
        <end position="163"/>
    </location>
</feature>
<dbReference type="InterPro" id="IPR007269">
    <property type="entry name" value="ICMT_MeTrfase"/>
</dbReference>
<keyword evidence="4 5" id="KW-0472">Membrane</keyword>
<dbReference type="EMBL" id="KN833080">
    <property type="protein sequence ID" value="KIM73490.1"/>
    <property type="molecule type" value="Genomic_DNA"/>
</dbReference>
<comment type="catalytic activity">
    <reaction evidence="5">
        <text>[protein]-C-terminal S-[(2E,6E)-farnesyl]-L-cysteine + S-adenosyl-L-methionine = [protein]-C-terminal S-[(2E,6E)-farnesyl]-L-cysteine methyl ester + S-adenosyl-L-homocysteine</text>
        <dbReference type="Rhea" id="RHEA:21672"/>
        <dbReference type="Rhea" id="RHEA-COMP:12125"/>
        <dbReference type="Rhea" id="RHEA-COMP:12126"/>
        <dbReference type="ChEBI" id="CHEBI:57856"/>
        <dbReference type="ChEBI" id="CHEBI:59789"/>
        <dbReference type="ChEBI" id="CHEBI:90510"/>
        <dbReference type="ChEBI" id="CHEBI:90511"/>
        <dbReference type="EC" id="2.1.1.100"/>
    </reaction>
</comment>
<feature type="chain" id="PRO_5002174285" description="Protein-S-isoprenylcysteine O-methyltransferase" evidence="6">
    <location>
        <begin position="24"/>
        <end position="237"/>
    </location>
</feature>
<dbReference type="InParanoid" id="A0A0C3ELM9"/>
<dbReference type="Gene3D" id="1.20.120.1630">
    <property type="match status" value="1"/>
</dbReference>
<evidence type="ECO:0000256" key="5">
    <source>
        <dbReference type="RuleBase" id="RU362022"/>
    </source>
</evidence>
<name>A0A0C3ELM9_PILCF</name>
<keyword evidence="6" id="KW-0732">Signal</keyword>
<comment type="subcellular location">
    <subcellularLocation>
        <location evidence="5">Endoplasmic reticulum membrane</location>
        <topology evidence="5">Multi-pass membrane protein</topology>
    </subcellularLocation>
    <subcellularLocation>
        <location evidence="1">Membrane</location>
        <topology evidence="1">Multi-pass membrane protein</topology>
    </subcellularLocation>
</comment>
<keyword evidence="5" id="KW-0256">Endoplasmic reticulum</keyword>
<feature type="transmembrane region" description="Helical" evidence="5">
    <location>
        <begin position="102"/>
        <end position="121"/>
    </location>
</feature>
<gene>
    <name evidence="7" type="ORF">PILCRDRAFT_726169</name>
</gene>
<keyword evidence="3 5" id="KW-1133">Transmembrane helix</keyword>
<dbReference type="PANTHER" id="PTHR43847:SF1">
    <property type="entry name" value="BLL3993 PROTEIN"/>
    <property type="match status" value="1"/>
</dbReference>
<dbReference type="Pfam" id="PF04140">
    <property type="entry name" value="ICMT"/>
    <property type="match status" value="1"/>
</dbReference>
<keyword evidence="2 5" id="KW-0812">Transmembrane</keyword>
<organism evidence="7 8">
    <name type="scientific">Piloderma croceum (strain F 1598)</name>
    <dbReference type="NCBI Taxonomy" id="765440"/>
    <lineage>
        <taxon>Eukaryota</taxon>
        <taxon>Fungi</taxon>
        <taxon>Dikarya</taxon>
        <taxon>Basidiomycota</taxon>
        <taxon>Agaricomycotina</taxon>
        <taxon>Agaricomycetes</taxon>
        <taxon>Agaricomycetidae</taxon>
        <taxon>Atheliales</taxon>
        <taxon>Atheliaceae</taxon>
        <taxon>Piloderma</taxon>
    </lineage>
</organism>
<proteinExistence type="inferred from homology"/>
<evidence type="ECO:0000256" key="6">
    <source>
        <dbReference type="SAM" id="SignalP"/>
    </source>
</evidence>
<dbReference type="PANTHER" id="PTHR43847">
    <property type="entry name" value="BLL3993 PROTEIN"/>
    <property type="match status" value="1"/>
</dbReference>
<keyword evidence="5" id="KW-0949">S-adenosyl-L-methionine</keyword>
<evidence type="ECO:0000313" key="8">
    <source>
        <dbReference type="Proteomes" id="UP000054166"/>
    </source>
</evidence>
<keyword evidence="5" id="KW-0489">Methyltransferase</keyword>
<reference evidence="8" key="2">
    <citation type="submission" date="2015-01" db="EMBL/GenBank/DDBJ databases">
        <title>Evolutionary Origins and Diversification of the Mycorrhizal Mutualists.</title>
        <authorList>
            <consortium name="DOE Joint Genome Institute"/>
            <consortium name="Mycorrhizal Genomics Consortium"/>
            <person name="Kohler A."/>
            <person name="Kuo A."/>
            <person name="Nagy L.G."/>
            <person name="Floudas D."/>
            <person name="Copeland A."/>
            <person name="Barry K.W."/>
            <person name="Cichocki N."/>
            <person name="Veneault-Fourrey C."/>
            <person name="LaButti K."/>
            <person name="Lindquist E.A."/>
            <person name="Lipzen A."/>
            <person name="Lundell T."/>
            <person name="Morin E."/>
            <person name="Murat C."/>
            <person name="Riley R."/>
            <person name="Ohm R."/>
            <person name="Sun H."/>
            <person name="Tunlid A."/>
            <person name="Henrissat B."/>
            <person name="Grigoriev I.V."/>
            <person name="Hibbett D.S."/>
            <person name="Martin F."/>
        </authorList>
    </citation>
    <scope>NUCLEOTIDE SEQUENCE [LARGE SCALE GENOMIC DNA]</scope>
    <source>
        <strain evidence="8">F 1598</strain>
    </source>
</reference>
<evidence type="ECO:0000256" key="2">
    <source>
        <dbReference type="ARBA" id="ARBA00022692"/>
    </source>
</evidence>
<dbReference type="OrthoDB" id="422086at2759"/>
<dbReference type="GO" id="GO:0004671">
    <property type="term" value="F:protein C-terminal S-isoprenylcysteine carboxyl O-methyltransferase activity"/>
    <property type="evidence" value="ECO:0007669"/>
    <property type="project" value="UniProtKB-EC"/>
</dbReference>
<dbReference type="HOGENOM" id="CLU_065200_6_0_1"/>
<accession>A0A0C3ELM9</accession>
<dbReference type="AlphaFoldDB" id="A0A0C3ELM9"/>
<comment type="similarity">
    <text evidence="5">Belongs to the class VI-like SAM-binding methyltransferase superfamily. Isoprenylcysteine carboxyl methyltransferase family.</text>
</comment>
<evidence type="ECO:0000256" key="3">
    <source>
        <dbReference type="ARBA" id="ARBA00022989"/>
    </source>
</evidence>
<dbReference type="STRING" id="765440.A0A0C3ELM9"/>
<feature type="transmembrane region" description="Helical" evidence="5">
    <location>
        <begin position="183"/>
        <end position="205"/>
    </location>
</feature>
<dbReference type="GO" id="GO:0005789">
    <property type="term" value="C:endoplasmic reticulum membrane"/>
    <property type="evidence" value="ECO:0007669"/>
    <property type="project" value="UniProtKB-SubCell"/>
</dbReference>
<dbReference type="EC" id="2.1.1.100" evidence="5"/>
<reference evidence="7 8" key="1">
    <citation type="submission" date="2014-04" db="EMBL/GenBank/DDBJ databases">
        <authorList>
            <consortium name="DOE Joint Genome Institute"/>
            <person name="Kuo A."/>
            <person name="Tarkka M."/>
            <person name="Buscot F."/>
            <person name="Kohler A."/>
            <person name="Nagy L.G."/>
            <person name="Floudas D."/>
            <person name="Copeland A."/>
            <person name="Barry K.W."/>
            <person name="Cichocki N."/>
            <person name="Veneault-Fourrey C."/>
            <person name="LaButti K."/>
            <person name="Lindquist E.A."/>
            <person name="Lipzen A."/>
            <person name="Lundell T."/>
            <person name="Morin E."/>
            <person name="Murat C."/>
            <person name="Sun H."/>
            <person name="Tunlid A."/>
            <person name="Henrissat B."/>
            <person name="Grigoriev I.V."/>
            <person name="Hibbett D.S."/>
            <person name="Martin F."/>
            <person name="Nordberg H.P."/>
            <person name="Cantor M.N."/>
            <person name="Hua S.X."/>
        </authorList>
    </citation>
    <scope>NUCLEOTIDE SEQUENCE [LARGE SCALE GENOMIC DNA]</scope>
    <source>
        <strain evidence="7 8">F 1598</strain>
    </source>
</reference>
<comment type="caution">
    <text evidence="5">Lacks conserved residue(s) required for the propagation of feature annotation.</text>
</comment>
<feature type="signal peptide" evidence="6">
    <location>
        <begin position="1"/>
        <end position="23"/>
    </location>
</feature>
<keyword evidence="8" id="KW-1185">Reference proteome</keyword>
<dbReference type="GO" id="GO:0032259">
    <property type="term" value="P:methylation"/>
    <property type="evidence" value="ECO:0007669"/>
    <property type="project" value="UniProtKB-KW"/>
</dbReference>
<dbReference type="Proteomes" id="UP000054166">
    <property type="component" value="Unassembled WGS sequence"/>
</dbReference>
<dbReference type="InterPro" id="IPR052527">
    <property type="entry name" value="Metal_cation-efflux_comp"/>
</dbReference>
<evidence type="ECO:0000313" key="7">
    <source>
        <dbReference type="EMBL" id="KIM73490.1"/>
    </source>
</evidence>
<evidence type="ECO:0000256" key="4">
    <source>
        <dbReference type="ARBA" id="ARBA00023136"/>
    </source>
</evidence>
<evidence type="ECO:0000256" key="1">
    <source>
        <dbReference type="ARBA" id="ARBA00004141"/>
    </source>
</evidence>
<sequence>MSLLRIPFMLTAALAMHIAVTSPNPPPDVTEQLKVTWAERVFAKRSPVIAKILFWAWTFFEVAVVAASLETSSTRSNVLSAFVACCPTLGASKIRITPMFLIGWFFALLGGIIRLACYRTLGNLFTFELSIRKNHRLITSGPYAVVRHPSYTGLIMVIFGYSLCHLSGGSWLMECSGLSLDGTVGKVLVSMWAVGGVFSVSVIAARTYKEDTMLKNEFSDWDQWARQVRFKLIPFVF</sequence>
<protein>
    <recommendedName>
        <fullName evidence="5">Protein-S-isoprenylcysteine O-methyltransferase</fullName>
        <ecNumber evidence="5">2.1.1.100</ecNumber>
    </recommendedName>
</protein>
<keyword evidence="5" id="KW-0808">Transferase</keyword>